<dbReference type="OrthoDB" id="2366073at2759"/>
<feature type="domain" description="F-box" evidence="1">
    <location>
        <begin position="70"/>
        <end position="110"/>
    </location>
</feature>
<dbReference type="AlphaFoldDB" id="A0A9N9JHF6"/>
<organism evidence="2 3">
    <name type="scientific">Acaulospora morrowiae</name>
    <dbReference type="NCBI Taxonomy" id="94023"/>
    <lineage>
        <taxon>Eukaryota</taxon>
        <taxon>Fungi</taxon>
        <taxon>Fungi incertae sedis</taxon>
        <taxon>Mucoromycota</taxon>
        <taxon>Glomeromycotina</taxon>
        <taxon>Glomeromycetes</taxon>
        <taxon>Diversisporales</taxon>
        <taxon>Acaulosporaceae</taxon>
        <taxon>Acaulospora</taxon>
    </lineage>
</organism>
<dbReference type="CDD" id="cd09917">
    <property type="entry name" value="F-box_SF"/>
    <property type="match status" value="1"/>
</dbReference>
<dbReference type="Proteomes" id="UP000789342">
    <property type="component" value="Unassembled WGS sequence"/>
</dbReference>
<proteinExistence type="predicted"/>
<dbReference type="InterPro" id="IPR036047">
    <property type="entry name" value="F-box-like_dom_sf"/>
</dbReference>
<comment type="caution">
    <text evidence="2">The sequence shown here is derived from an EMBL/GenBank/DDBJ whole genome shotgun (WGS) entry which is preliminary data.</text>
</comment>
<dbReference type="SUPFAM" id="SSF81383">
    <property type="entry name" value="F-box domain"/>
    <property type="match status" value="1"/>
</dbReference>
<evidence type="ECO:0000313" key="3">
    <source>
        <dbReference type="Proteomes" id="UP000789342"/>
    </source>
</evidence>
<keyword evidence="3" id="KW-1185">Reference proteome</keyword>
<sequence length="241" mass="28411">MCNGDPSRSQFSEAKFQSKEFSKIVSKKEFLAVQLEWPILIINSHVNRCRSFKEGFKTCQYPYQGMAPPLPPETLKEIFEYLQDDLGSLHSCVLVNRQWAQVSVEILWRDTAKFRNQHFYYRKGRKILSTLLSCLPGDSKEMLKKRGITIASSKSRPPLFDYVGMCRFLAITSFHKMVDIVTTYYNRVNNSTANRRMSNRDYGHFIGRTDEYSKYLIKQELFKMFVSRCRSLKRLEYRDEI</sequence>
<reference evidence="2" key="1">
    <citation type="submission" date="2021-06" db="EMBL/GenBank/DDBJ databases">
        <authorList>
            <person name="Kallberg Y."/>
            <person name="Tangrot J."/>
            <person name="Rosling A."/>
        </authorList>
    </citation>
    <scope>NUCLEOTIDE SEQUENCE</scope>
    <source>
        <strain evidence="2">CL551</strain>
    </source>
</reference>
<evidence type="ECO:0000313" key="2">
    <source>
        <dbReference type="EMBL" id="CAG8781118.1"/>
    </source>
</evidence>
<evidence type="ECO:0000259" key="1">
    <source>
        <dbReference type="Pfam" id="PF12937"/>
    </source>
</evidence>
<protein>
    <submittedName>
        <fullName evidence="2">18823_t:CDS:1</fullName>
    </submittedName>
</protein>
<gene>
    <name evidence="2" type="ORF">AMORRO_LOCUS17323</name>
</gene>
<accession>A0A9N9JHF6</accession>
<dbReference type="Pfam" id="PF12937">
    <property type="entry name" value="F-box-like"/>
    <property type="match status" value="1"/>
</dbReference>
<name>A0A9N9JHF6_9GLOM</name>
<dbReference type="InterPro" id="IPR001810">
    <property type="entry name" value="F-box_dom"/>
</dbReference>
<dbReference type="EMBL" id="CAJVPV010052804">
    <property type="protein sequence ID" value="CAG8781118.1"/>
    <property type="molecule type" value="Genomic_DNA"/>
</dbReference>
<feature type="non-terminal residue" evidence="2">
    <location>
        <position position="241"/>
    </location>
</feature>